<dbReference type="KEGG" id="asip:AQUSIP_17160"/>
<dbReference type="Proteomes" id="UP000324194">
    <property type="component" value="Chromosome 1"/>
</dbReference>
<accession>A0A5E4PHL1</accession>
<feature type="compositionally biased region" description="Basic and acidic residues" evidence="1">
    <location>
        <begin position="25"/>
        <end position="36"/>
    </location>
</feature>
<organism evidence="2 3">
    <name type="scientific">Aquicella siphonis</name>
    <dbReference type="NCBI Taxonomy" id="254247"/>
    <lineage>
        <taxon>Bacteria</taxon>
        <taxon>Pseudomonadati</taxon>
        <taxon>Pseudomonadota</taxon>
        <taxon>Gammaproteobacteria</taxon>
        <taxon>Legionellales</taxon>
        <taxon>Coxiellaceae</taxon>
        <taxon>Aquicella</taxon>
    </lineage>
</organism>
<keyword evidence="3" id="KW-1185">Reference proteome</keyword>
<feature type="region of interest" description="Disordered" evidence="1">
    <location>
        <begin position="1"/>
        <end position="36"/>
    </location>
</feature>
<name>A0A5E4PHL1_9COXI</name>
<evidence type="ECO:0000256" key="1">
    <source>
        <dbReference type="SAM" id="MobiDB-lite"/>
    </source>
</evidence>
<protein>
    <submittedName>
        <fullName evidence="2">Uncharacterized protein</fullName>
    </submittedName>
</protein>
<dbReference type="EMBL" id="LR699119">
    <property type="protein sequence ID" value="VVC76404.1"/>
    <property type="molecule type" value="Genomic_DNA"/>
</dbReference>
<evidence type="ECO:0000313" key="2">
    <source>
        <dbReference type="EMBL" id="VVC76404.1"/>
    </source>
</evidence>
<proteinExistence type="predicted"/>
<gene>
    <name evidence="2" type="ORF">AQUSIP_17160</name>
</gene>
<reference evidence="2 3" key="1">
    <citation type="submission" date="2019-08" db="EMBL/GenBank/DDBJ databases">
        <authorList>
            <person name="Guy L."/>
        </authorList>
    </citation>
    <scope>NUCLEOTIDE SEQUENCE [LARGE SCALE GENOMIC DNA]</scope>
    <source>
        <strain evidence="2 3">SGT-108</strain>
    </source>
</reference>
<sequence>MRAQKKMLKKTQSGRAGSKQKKIGKKLELRRNKAWG</sequence>
<dbReference type="AlphaFoldDB" id="A0A5E4PHL1"/>
<evidence type="ECO:0000313" key="3">
    <source>
        <dbReference type="Proteomes" id="UP000324194"/>
    </source>
</evidence>